<sequence>MAYVLSLQPQSPLKRSFSDVPYMRSYSPFPDNVSVGTVKRHSIRHVSVGSYSSTRSAAASFRNKENANPANTPSRSLLNLIDELNITVSRKSSIQDPARPKWNTSNTAPDHPALIADSLVERVVPLPESADSLLPSATPKILVDAHEHTPSANVQDKPAELLQDEDRSIMSDDGSLETRTKLTEASAEPLKSTATEAAPFRRWISTLRRKNRQRREHDSHHTKCVSLDGAGLPRATFSPTRNVTAHRASLSESSSMGFVIMIKSASITLASASIAPLSRRGVRAGHLRAENGSSATSATEARMSTESDAPPSSPLVDERAWMRAVQRRKILEELIATEESYIGDIKALINVYFTLPTSGSSMSSPVREALQQTLQQLLRIHEALLSDIQYAIPNAEHKSQEPTATDDLERPKHARWHSVDVVPGKHSGVIVGRRFRHSIDVSRPTQQQQHARHTGITADTGTATEVARVFRTYAQRFSAYEAFAAFNQLLSQDAALATRTSPRWPTFERGFEILSNSLSSINHRQATCRKGLTVSDLLIKPIQRLTKYPLLFDSLSKQTPVIDDPVAHAELQKTYSIRRNDSFQSFGNVLLCGVLHVAFHSPSTVEGQYMISVLYTSHLVLATASKGSANFDIAAVVPLQDAAIEEPDNGRGLQCHTAPHTWKIVFEHNERLHEFMLSACSLIEEDEWKNRLRTQIRAGSQSCIEARPNAYTSTSHLGLDLKAIANVLSQSGSFTRRLSIQRAATLGPQSNLRQVIIKNTYVQKLANSAQDLSDLPVTRSQSHLSCGHIPTLAPRRVERTRLEGLLSDVWTKDALPYPGMTFRRSDNPIRASANHVMRKLSMVSIASNFSISSNFSSFSKRSTSFASVNNARTDELVPSRRPTPKPRSLSSAPERPPPPISVKADRRGPPVLVDFHNAPEAFLPEDFELQPKAEAKNRRLFNRAATAEYPLKTAPSRLSLSAAMRCETCPNTPPLRLSPSPLPLPQKIPSSPVKPSGSEHLKPEPDLKKAISFQEKAVIITQDTAKATAGSPTAKRPLKAKSKLFRLFNLKADST</sequence>
<evidence type="ECO:0000313" key="2">
    <source>
        <dbReference type="Proteomes" id="UP001186974"/>
    </source>
</evidence>
<name>A0ACC3DUW8_9PEZI</name>
<accession>A0ACC3DUW8</accession>
<keyword evidence="2" id="KW-1185">Reference proteome</keyword>
<dbReference type="Proteomes" id="UP001186974">
    <property type="component" value="Unassembled WGS sequence"/>
</dbReference>
<protein>
    <submittedName>
        <fullName evidence="1">Uncharacterized protein</fullName>
    </submittedName>
</protein>
<dbReference type="EMBL" id="JAWDJW010000532">
    <property type="protein sequence ID" value="KAK3080507.1"/>
    <property type="molecule type" value="Genomic_DNA"/>
</dbReference>
<organism evidence="1 2">
    <name type="scientific">Coniosporium uncinatum</name>
    <dbReference type="NCBI Taxonomy" id="93489"/>
    <lineage>
        <taxon>Eukaryota</taxon>
        <taxon>Fungi</taxon>
        <taxon>Dikarya</taxon>
        <taxon>Ascomycota</taxon>
        <taxon>Pezizomycotina</taxon>
        <taxon>Dothideomycetes</taxon>
        <taxon>Dothideomycetes incertae sedis</taxon>
        <taxon>Coniosporium</taxon>
    </lineage>
</organism>
<comment type="caution">
    <text evidence="1">The sequence shown here is derived from an EMBL/GenBank/DDBJ whole genome shotgun (WGS) entry which is preliminary data.</text>
</comment>
<proteinExistence type="predicted"/>
<gene>
    <name evidence="1" type="ORF">LTS18_000706</name>
</gene>
<evidence type="ECO:0000313" key="1">
    <source>
        <dbReference type="EMBL" id="KAK3080507.1"/>
    </source>
</evidence>
<reference evidence="1" key="1">
    <citation type="submission" date="2024-09" db="EMBL/GenBank/DDBJ databases">
        <title>Black Yeasts Isolated from many extreme environments.</title>
        <authorList>
            <person name="Coleine C."/>
            <person name="Stajich J.E."/>
            <person name="Selbmann L."/>
        </authorList>
    </citation>
    <scope>NUCLEOTIDE SEQUENCE</scope>
    <source>
        <strain evidence="1">CCFEE 5737</strain>
    </source>
</reference>